<sequence length="192" mass="22181">MKEWAIESGLIPKQEDKPVITKLPALGEVFNNSEFGELEVLEIDGKPWFPAIECAEILIYTNPRKAMRDHCLSEGITNRSVLTEGGNQEKKYINEDNLYRLIIKSKLPSAQSFERWVFDEVLPSLRQNKGYVVESNEAEFIEKHFTGLSDNLKRMMVMELQANNKKLQEEIKQKNDIISVLQPKTNFRVHNS</sequence>
<gene>
    <name evidence="1" type="ORF">CN613_05120</name>
</gene>
<dbReference type="Pfam" id="PF02498">
    <property type="entry name" value="Bro-N"/>
    <property type="match status" value="1"/>
</dbReference>
<comment type="caution">
    <text evidence="1">The sequence shown here is derived from an EMBL/GenBank/DDBJ whole genome shotgun (WGS) entry which is preliminary data.</text>
</comment>
<name>A0A2C3ZX44_9BACI</name>
<proteinExistence type="predicted"/>
<organism evidence="1 2">
    <name type="scientific">Bacillus pseudomycoides</name>
    <dbReference type="NCBI Taxonomy" id="64104"/>
    <lineage>
        <taxon>Bacteria</taxon>
        <taxon>Bacillati</taxon>
        <taxon>Bacillota</taxon>
        <taxon>Bacilli</taxon>
        <taxon>Bacillales</taxon>
        <taxon>Bacillaceae</taxon>
        <taxon>Bacillus</taxon>
        <taxon>Bacillus cereus group</taxon>
    </lineage>
</organism>
<dbReference type="EMBL" id="NUDP01000023">
    <property type="protein sequence ID" value="PEM71445.1"/>
    <property type="molecule type" value="Genomic_DNA"/>
</dbReference>
<evidence type="ECO:0000313" key="2">
    <source>
        <dbReference type="Proteomes" id="UP000219775"/>
    </source>
</evidence>
<dbReference type="Proteomes" id="UP000219775">
    <property type="component" value="Unassembled WGS sequence"/>
</dbReference>
<accession>A0A2C3ZX44</accession>
<dbReference type="PANTHER" id="PTHR36180:SF2">
    <property type="entry name" value="BRO FAMILY PROTEIN"/>
    <property type="match status" value="1"/>
</dbReference>
<evidence type="ECO:0000313" key="1">
    <source>
        <dbReference type="EMBL" id="PEM71445.1"/>
    </source>
</evidence>
<dbReference type="AlphaFoldDB" id="A0A2C3ZX44"/>
<dbReference type="InterPro" id="IPR003497">
    <property type="entry name" value="BRO_N_domain"/>
</dbReference>
<dbReference type="PANTHER" id="PTHR36180">
    <property type="entry name" value="DNA-BINDING PROTEIN-RELATED-RELATED"/>
    <property type="match status" value="1"/>
</dbReference>
<protein>
    <submittedName>
        <fullName evidence="1">Uncharacterized protein</fullName>
    </submittedName>
</protein>
<dbReference type="SMART" id="SM01040">
    <property type="entry name" value="Bro-N"/>
    <property type="match status" value="1"/>
</dbReference>
<dbReference type="PROSITE" id="PS51750">
    <property type="entry name" value="BRO_N"/>
    <property type="match status" value="1"/>
</dbReference>
<reference evidence="1 2" key="1">
    <citation type="submission" date="2017-09" db="EMBL/GenBank/DDBJ databases">
        <title>Large-scale bioinformatics analysis of Bacillus genomes uncovers conserved roles of natural products in bacterial physiology.</title>
        <authorList>
            <consortium name="Agbiome Team Llc"/>
            <person name="Bleich R.M."/>
            <person name="Grubbs K.J."/>
            <person name="Santa Maria K.C."/>
            <person name="Allen S.E."/>
            <person name="Farag S."/>
            <person name="Shank E.A."/>
            <person name="Bowers A."/>
        </authorList>
    </citation>
    <scope>NUCLEOTIDE SEQUENCE [LARGE SCALE GENOMIC DNA]</scope>
    <source>
        <strain evidence="1 2">AFS009893</strain>
    </source>
</reference>